<protein>
    <submittedName>
        <fullName evidence="6">Type II toxin-antitoxin system HipA family toxin</fullName>
    </submittedName>
</protein>
<dbReference type="PANTHER" id="PTHR37419">
    <property type="entry name" value="SERINE/THREONINE-PROTEIN KINASE TOXIN HIPA"/>
    <property type="match status" value="1"/>
</dbReference>
<keyword evidence="3" id="KW-0418">Kinase</keyword>
<name>A0A7G6Y9Z1_9MICO</name>
<keyword evidence="2" id="KW-0808">Transferase</keyword>
<dbReference type="InterPro" id="IPR052028">
    <property type="entry name" value="HipA_Ser/Thr_kinase"/>
</dbReference>
<evidence type="ECO:0000313" key="7">
    <source>
        <dbReference type="Proteomes" id="UP000515511"/>
    </source>
</evidence>
<dbReference type="PANTHER" id="PTHR37419:SF8">
    <property type="entry name" value="TOXIN YJJJ"/>
    <property type="match status" value="1"/>
</dbReference>
<dbReference type="GO" id="GO:0004674">
    <property type="term" value="F:protein serine/threonine kinase activity"/>
    <property type="evidence" value="ECO:0007669"/>
    <property type="project" value="TreeGrafter"/>
</dbReference>
<dbReference type="InterPro" id="IPR012893">
    <property type="entry name" value="HipA-like_C"/>
</dbReference>
<feature type="domain" description="HipA N-terminal subdomain 1" evidence="5">
    <location>
        <begin position="17"/>
        <end position="89"/>
    </location>
</feature>
<dbReference type="Pfam" id="PF13657">
    <property type="entry name" value="Couple_hipA"/>
    <property type="match status" value="1"/>
</dbReference>
<evidence type="ECO:0000259" key="4">
    <source>
        <dbReference type="Pfam" id="PF07804"/>
    </source>
</evidence>
<dbReference type="RefSeq" id="WP_185278466.1">
    <property type="nucleotide sequence ID" value="NZ_CP043641.1"/>
</dbReference>
<evidence type="ECO:0000256" key="1">
    <source>
        <dbReference type="ARBA" id="ARBA00010164"/>
    </source>
</evidence>
<gene>
    <name evidence="6" type="ORF">F1C12_09300</name>
</gene>
<evidence type="ECO:0000256" key="2">
    <source>
        <dbReference type="ARBA" id="ARBA00022679"/>
    </source>
</evidence>
<comment type="similarity">
    <text evidence="1">Belongs to the HipA Ser/Thr kinase family.</text>
</comment>
<dbReference type="AlphaFoldDB" id="A0A7G6Y9Z1"/>
<dbReference type="EMBL" id="CP043641">
    <property type="protein sequence ID" value="QNE35306.1"/>
    <property type="molecule type" value="Genomic_DNA"/>
</dbReference>
<dbReference type="GO" id="GO:0005829">
    <property type="term" value="C:cytosol"/>
    <property type="evidence" value="ECO:0007669"/>
    <property type="project" value="TreeGrafter"/>
</dbReference>
<feature type="domain" description="HipA-like C-terminal" evidence="4">
    <location>
        <begin position="172"/>
        <end position="376"/>
    </location>
</feature>
<accession>A0A7G6Y9Z1</accession>
<dbReference type="KEGG" id="lse:F1C12_09300"/>
<evidence type="ECO:0000256" key="3">
    <source>
        <dbReference type="ARBA" id="ARBA00022777"/>
    </source>
</evidence>
<dbReference type="Proteomes" id="UP000515511">
    <property type="component" value="Chromosome"/>
</dbReference>
<dbReference type="Pfam" id="PF07804">
    <property type="entry name" value="HipA_C"/>
    <property type="match status" value="1"/>
</dbReference>
<reference evidence="7" key="1">
    <citation type="submission" date="2019-09" db="EMBL/GenBank/DDBJ databases">
        <title>Antimicrobial potential of Antarctic Bacteria.</title>
        <authorList>
            <person name="Benaud N."/>
            <person name="Edwards R.J."/>
            <person name="Ferrari B.C."/>
        </authorList>
    </citation>
    <scope>NUCLEOTIDE SEQUENCE [LARGE SCALE GENOMIC DNA]</scope>
    <source>
        <strain evidence="7">INR9</strain>
    </source>
</reference>
<proteinExistence type="inferred from homology"/>
<evidence type="ECO:0000259" key="5">
    <source>
        <dbReference type="Pfam" id="PF13657"/>
    </source>
</evidence>
<sequence>MTSIDAYVDLAGTALPAGRLHTSLRRGRVSSTFTYDAAFLADGSAYAIDPALPLTRGAWPVRGSLPGSFLDAAPDRWGRNLISRRARAAAAAEGRPAPQLDDRDFLLGVSDLTRQGALRFRTPDDEAFQHPSPDVPALIQLPRLLRASETVVRDGDRDLAAVKALLDAGTGSLGGARPKASVRDGAELAIAKFPHQDDSWDVMAWEKTALDLAASAGVTVAASELLEIEGRSVLVVRRFDRAGEERVGYISAMTLVQGADGDARDYLEVADAMTTVSDRTADDLAQLWRRIAFSAAIHNTDDHLRNLGYVRHRAGWRLSPAFDLNPNPNIAARRVTSIAGRSELGTERAGLLQAAPDFGLTEDAARRILVEVIDAVRGWRQTARANRIALSEIETFTPVFESALTSLAA</sequence>
<dbReference type="InterPro" id="IPR017508">
    <property type="entry name" value="HipA_N1"/>
</dbReference>
<evidence type="ECO:0000313" key="6">
    <source>
        <dbReference type="EMBL" id="QNE35306.1"/>
    </source>
</evidence>
<organism evidence="6 7">
    <name type="scientific">Leifsonia shinshuensis</name>
    <dbReference type="NCBI Taxonomy" id="150026"/>
    <lineage>
        <taxon>Bacteria</taxon>
        <taxon>Bacillati</taxon>
        <taxon>Actinomycetota</taxon>
        <taxon>Actinomycetes</taxon>
        <taxon>Micrococcales</taxon>
        <taxon>Microbacteriaceae</taxon>
        <taxon>Leifsonia</taxon>
    </lineage>
</organism>
<dbReference type="Gene3D" id="1.10.1070.20">
    <property type="match status" value="1"/>
</dbReference>